<dbReference type="InterPro" id="IPR011009">
    <property type="entry name" value="Kinase-like_dom_sf"/>
</dbReference>
<name>A0A8S1IL74_9CHLO</name>
<comment type="caution">
    <text evidence="5">The sequence shown here is derived from an EMBL/GenBank/DDBJ whole genome shotgun (WGS) entry which is preliminary data.</text>
</comment>
<reference evidence="5" key="1">
    <citation type="submission" date="2020-12" db="EMBL/GenBank/DDBJ databases">
        <authorList>
            <person name="Iha C."/>
        </authorList>
    </citation>
    <scope>NUCLEOTIDE SEQUENCE</scope>
</reference>
<dbReference type="OrthoDB" id="567629at2759"/>
<dbReference type="Proteomes" id="UP000708148">
    <property type="component" value="Unassembled WGS sequence"/>
</dbReference>
<protein>
    <recommendedName>
        <fullName evidence="7">Protein-serine/threonine phosphatase</fullName>
    </recommendedName>
</protein>
<dbReference type="GO" id="GO:0004672">
    <property type="term" value="F:protein kinase activity"/>
    <property type="evidence" value="ECO:0007669"/>
    <property type="project" value="InterPro"/>
</dbReference>
<dbReference type="AlphaFoldDB" id="A0A8S1IL74"/>
<dbReference type="InterPro" id="IPR015655">
    <property type="entry name" value="PP2C"/>
</dbReference>
<feature type="signal peptide" evidence="2">
    <location>
        <begin position="1"/>
        <end position="19"/>
    </location>
</feature>
<evidence type="ECO:0008006" key="7">
    <source>
        <dbReference type="Google" id="ProtNLM"/>
    </source>
</evidence>
<dbReference type="Gene3D" id="1.10.510.10">
    <property type="entry name" value="Transferase(Phosphotransferase) domain 1"/>
    <property type="match status" value="2"/>
</dbReference>
<dbReference type="PROSITE" id="PS00108">
    <property type="entry name" value="PROTEIN_KINASE_ST"/>
    <property type="match status" value="1"/>
</dbReference>
<dbReference type="InterPro" id="IPR008271">
    <property type="entry name" value="Ser/Thr_kinase_AS"/>
</dbReference>
<evidence type="ECO:0000256" key="2">
    <source>
        <dbReference type="SAM" id="SignalP"/>
    </source>
</evidence>
<dbReference type="SMART" id="SM00220">
    <property type="entry name" value="S_TKc"/>
    <property type="match status" value="1"/>
</dbReference>
<gene>
    <name evidence="5" type="ORF">OSTQU699_LOCUS1021</name>
</gene>
<dbReference type="GO" id="GO:0005524">
    <property type="term" value="F:ATP binding"/>
    <property type="evidence" value="ECO:0007669"/>
    <property type="project" value="InterPro"/>
</dbReference>
<keyword evidence="6" id="KW-1185">Reference proteome</keyword>
<organism evidence="5 6">
    <name type="scientific">Ostreobium quekettii</name>
    <dbReference type="NCBI Taxonomy" id="121088"/>
    <lineage>
        <taxon>Eukaryota</taxon>
        <taxon>Viridiplantae</taxon>
        <taxon>Chlorophyta</taxon>
        <taxon>core chlorophytes</taxon>
        <taxon>Ulvophyceae</taxon>
        <taxon>TCBD clade</taxon>
        <taxon>Bryopsidales</taxon>
        <taxon>Ostreobineae</taxon>
        <taxon>Ostreobiaceae</taxon>
        <taxon>Ostreobium</taxon>
    </lineage>
</organism>
<dbReference type="CDD" id="cd00143">
    <property type="entry name" value="PP2Cc"/>
    <property type="match status" value="1"/>
</dbReference>
<dbReference type="InterPro" id="IPR036457">
    <property type="entry name" value="PPM-type-like_dom_sf"/>
</dbReference>
<dbReference type="InterPro" id="IPR000719">
    <property type="entry name" value="Prot_kinase_dom"/>
</dbReference>
<proteinExistence type="predicted"/>
<dbReference type="InterPro" id="IPR001932">
    <property type="entry name" value="PPM-type_phosphatase-like_dom"/>
</dbReference>
<dbReference type="Pfam" id="PF00069">
    <property type="entry name" value="Pkinase"/>
    <property type="match status" value="1"/>
</dbReference>
<evidence type="ECO:0000259" key="3">
    <source>
        <dbReference type="PROSITE" id="PS50011"/>
    </source>
</evidence>
<accession>A0A8S1IL74</accession>
<dbReference type="GO" id="GO:0004722">
    <property type="term" value="F:protein serine/threonine phosphatase activity"/>
    <property type="evidence" value="ECO:0007669"/>
    <property type="project" value="InterPro"/>
</dbReference>
<dbReference type="SMART" id="SM00332">
    <property type="entry name" value="PP2Cc"/>
    <property type="match status" value="1"/>
</dbReference>
<dbReference type="SUPFAM" id="SSF56112">
    <property type="entry name" value="Protein kinase-like (PK-like)"/>
    <property type="match status" value="1"/>
</dbReference>
<dbReference type="PROSITE" id="PS50011">
    <property type="entry name" value="PROTEIN_KINASE_DOM"/>
    <property type="match status" value="1"/>
</dbReference>
<evidence type="ECO:0000256" key="1">
    <source>
        <dbReference type="SAM" id="MobiDB-lite"/>
    </source>
</evidence>
<feature type="region of interest" description="Disordered" evidence="1">
    <location>
        <begin position="1003"/>
        <end position="1032"/>
    </location>
</feature>
<sequence>MRSSIAALCAALLFGFCLSIDEVDDEAGIGDDAALRCGMAQRWGRRKQMEDRAVCHCPLLHLRLHGIKQAVCFLGVYDGHEGSRASQRLADDLAEDVTKRLKDPQRLWSLQAIKDALEASLRHVSDSILAQAVQGGWEDGSTAVVALLVGSKLIVGNVGNSRALLCKRLAGNASECEAVAVPLTVDHSPGRQDERARIEGAGGEVHYDRGSWRIDGDLELSRSIGDAPYRDRGLTHIPEFSEWITAKEDDGILLIASDGVFEAMDENLVCRYAEDSRRGQLGRLKSTPPIIPIPLGGDLSPLPPHGKAARGHDEASECVMEHETGLEACCDCQLICAGNEHSSDDPGGCSSSEGPGPNTLEQMIAHRIVSEAYNRGSMDNIAAVTVDLSILSRQVPALPHSQLSHYHTSKDIVLQGMPSSRPQGVPPSELALVSQDGLHKYQLTKKIAVTPCSLSNQLHVQWDAAAMPEPHHQDGPSRVEDGSSSAALSALKQLSTDVSLKQADAMQYSAGSNLDLPRTSSHFLDTSTELSKLMEFKKELRDDSSDLCSPSELVGTALELAKALGELPLVPSIETSPDVDICRNEEDEIHMDDVKVHPIGLQYAPIMVKFAREAWGAIQTGSLALLSGASWQVLRLRERLGVFDKNWHSAYWEGVPRGLTVDYKVNKKFAAGSFGEVWRAVRTSPEDATTSEEGFVIKKIVVEKGSHALRSGFREKHFGELFLRESQRHVLGGDQLARGCEHLARFVEALQPGPSTNLWLVFRDEGVSLHSMMYTTMEFPGKQEESEGFGLNIVRPSTWWRSMRQTPHGEEIIKDVLRQLLEALKVVHGANVTHRDVKPENILLRPVPDPEGGPKYHLRLIDFGSAVDAYTLEHLYGPEGPSDSEQTAEYVPPEGRFGRLQFRKETLHRAQSYDMWSVGVTWLELILGTPHVFHLSARTQALLEQTIDMKARSEAEKQHAYLLRGLMELCIYPPWNRRPCWHSTTGENPGSVATNACEEGAMDCQAEQDSRGDNSKNEELHQPRDGHSRDEFAHDEGRAFWGTLRGGDGATAQKPRCEGETPIVSWSCSEDALLEIIKSRDPTGVGLPNKEALNLLMSMLDWRPNQRPTAAEALDSPYLSKA</sequence>
<evidence type="ECO:0000313" key="5">
    <source>
        <dbReference type="EMBL" id="CAD7695660.1"/>
    </source>
</evidence>
<dbReference type="EMBL" id="CAJHUC010000374">
    <property type="protein sequence ID" value="CAD7695660.1"/>
    <property type="molecule type" value="Genomic_DNA"/>
</dbReference>
<dbReference type="PROSITE" id="PS51746">
    <property type="entry name" value="PPM_2"/>
    <property type="match status" value="1"/>
</dbReference>
<evidence type="ECO:0000313" key="6">
    <source>
        <dbReference type="Proteomes" id="UP000708148"/>
    </source>
</evidence>
<feature type="chain" id="PRO_5035931991" description="Protein-serine/threonine phosphatase" evidence="2">
    <location>
        <begin position="20"/>
        <end position="1122"/>
    </location>
</feature>
<dbReference type="PANTHER" id="PTHR47992">
    <property type="entry name" value="PROTEIN PHOSPHATASE"/>
    <property type="match status" value="1"/>
</dbReference>
<dbReference type="Gene3D" id="3.60.40.10">
    <property type="entry name" value="PPM-type phosphatase domain"/>
    <property type="match status" value="1"/>
</dbReference>
<feature type="domain" description="PPM-type phosphatase" evidence="4">
    <location>
        <begin position="36"/>
        <end position="388"/>
    </location>
</feature>
<dbReference type="SUPFAM" id="SSF81606">
    <property type="entry name" value="PP2C-like"/>
    <property type="match status" value="1"/>
</dbReference>
<feature type="compositionally biased region" description="Basic and acidic residues" evidence="1">
    <location>
        <begin position="1008"/>
        <end position="1032"/>
    </location>
</feature>
<dbReference type="Pfam" id="PF00481">
    <property type="entry name" value="PP2C"/>
    <property type="match status" value="1"/>
</dbReference>
<feature type="domain" description="Protein kinase" evidence="3">
    <location>
        <begin position="663"/>
        <end position="1119"/>
    </location>
</feature>
<evidence type="ECO:0000259" key="4">
    <source>
        <dbReference type="PROSITE" id="PS51746"/>
    </source>
</evidence>
<keyword evidence="2" id="KW-0732">Signal</keyword>